<feature type="region of interest" description="Disordered" evidence="7">
    <location>
        <begin position="239"/>
        <end position="324"/>
    </location>
</feature>
<reference evidence="10 11" key="1">
    <citation type="journal article" date="2021" name="Nat. Commun.">
        <title>Genetic determinants of endophytism in the Arabidopsis root mycobiome.</title>
        <authorList>
            <person name="Mesny F."/>
            <person name="Miyauchi S."/>
            <person name="Thiergart T."/>
            <person name="Pickel B."/>
            <person name="Atanasova L."/>
            <person name="Karlsson M."/>
            <person name="Huettel B."/>
            <person name="Barry K.W."/>
            <person name="Haridas S."/>
            <person name="Chen C."/>
            <person name="Bauer D."/>
            <person name="Andreopoulos W."/>
            <person name="Pangilinan J."/>
            <person name="LaButti K."/>
            <person name="Riley R."/>
            <person name="Lipzen A."/>
            <person name="Clum A."/>
            <person name="Drula E."/>
            <person name="Henrissat B."/>
            <person name="Kohler A."/>
            <person name="Grigoriev I.V."/>
            <person name="Martin F.M."/>
            <person name="Hacquard S."/>
        </authorList>
    </citation>
    <scope>NUCLEOTIDE SEQUENCE [LARGE SCALE GENOMIC DNA]</scope>
    <source>
        <strain evidence="10 11">MPI-CAGE-CH-0241</strain>
    </source>
</reference>
<dbReference type="InterPro" id="IPR036249">
    <property type="entry name" value="Thioredoxin-like_sf"/>
</dbReference>
<evidence type="ECO:0000313" key="10">
    <source>
        <dbReference type="EMBL" id="KAH6887746.1"/>
    </source>
</evidence>
<comment type="subcellular location">
    <subcellularLocation>
        <location evidence="2">Endoplasmic reticulum lumen</location>
    </subcellularLocation>
</comment>
<feature type="domain" description="Thioredoxin" evidence="9">
    <location>
        <begin position="6"/>
        <end position="141"/>
    </location>
</feature>
<dbReference type="EMBL" id="JAGPYM010000014">
    <property type="protein sequence ID" value="KAH6887746.1"/>
    <property type="molecule type" value="Genomic_DNA"/>
</dbReference>
<dbReference type="InterPro" id="IPR017937">
    <property type="entry name" value="Thioredoxin_CS"/>
</dbReference>
<name>A0A9P8W1N5_9HYPO</name>
<dbReference type="CDD" id="cd03002">
    <property type="entry name" value="PDI_a_MPD1_like"/>
    <property type="match status" value="1"/>
</dbReference>
<dbReference type="PROSITE" id="PS51352">
    <property type="entry name" value="THIOREDOXIN_2"/>
    <property type="match status" value="1"/>
</dbReference>
<feature type="compositionally biased region" description="Low complexity" evidence="7">
    <location>
        <begin position="307"/>
        <end position="324"/>
    </location>
</feature>
<dbReference type="PANTHER" id="PTHR45815:SF3">
    <property type="entry name" value="PROTEIN DISULFIDE-ISOMERASE A6"/>
    <property type="match status" value="1"/>
</dbReference>
<dbReference type="EC" id="5.3.4.1" evidence="3"/>
<dbReference type="Pfam" id="PF00085">
    <property type="entry name" value="Thioredoxin"/>
    <property type="match status" value="1"/>
</dbReference>
<dbReference type="GO" id="GO:0003756">
    <property type="term" value="F:protein disulfide isomerase activity"/>
    <property type="evidence" value="ECO:0007669"/>
    <property type="project" value="UniProtKB-EC"/>
</dbReference>
<dbReference type="InterPro" id="IPR057305">
    <property type="entry name" value="Thioredox_PDIA6_C"/>
</dbReference>
<comment type="caution">
    <text evidence="10">The sequence shown here is derived from an EMBL/GenBank/DDBJ whole genome shotgun (WGS) entry which is preliminary data.</text>
</comment>
<dbReference type="SUPFAM" id="SSF52833">
    <property type="entry name" value="Thioredoxin-like"/>
    <property type="match status" value="2"/>
</dbReference>
<dbReference type="PANTHER" id="PTHR45815">
    <property type="entry name" value="PROTEIN DISULFIDE-ISOMERASE A6"/>
    <property type="match status" value="1"/>
</dbReference>
<keyword evidence="11" id="KW-1185">Reference proteome</keyword>
<dbReference type="GO" id="GO:0034976">
    <property type="term" value="P:response to endoplasmic reticulum stress"/>
    <property type="evidence" value="ECO:0007669"/>
    <property type="project" value="TreeGrafter"/>
</dbReference>
<evidence type="ECO:0000256" key="3">
    <source>
        <dbReference type="ARBA" id="ARBA00012723"/>
    </source>
</evidence>
<sequence>MHNPTVLATLTAVLAVLPSAHGFYTKNSPVLQVNAANYERLIAKSNYTSIVEFYAPWCGHCQNLKPAYEQVAKKLDGIAKVAAIDCDDEMNKQFCGMQGVKGFPTLKIVRPGKKYGRPVVEDYQGERTAAAISNALASKVNNHVTRVTASELDGFLEGEKPKAIFFSSKGTTTPLLRSIAIDFLDVISVAQIRDKETAAVKKFGIEKFPSLILISGKDAEPIHYDGALEKKAIVKFLSQAGEPNPDPAPLKKNGKSKAEEKTKSSKAKKSEKSSKAEKKEKPTKAEKKEKASKASKAAEEKEREDVQSQASSSSSTTETTAPTAIPSIVPLASLKTQEELNKQCLDRKSHTCLLVFHPSEETLTREKASSTLSHINTKYVHSGRHLFPFYSISTDSEAGTSLPKALELDGEVTLVAVNARRGWWRQYQGDFGLHSVESWIDAIRMGEGSKNKLPKGVVVDTAEKVEESSSSTEAVESETAEAEPETVEEEKDDEEEIVHEDL</sequence>
<feature type="region of interest" description="Disordered" evidence="7">
    <location>
        <begin position="462"/>
        <end position="502"/>
    </location>
</feature>
<dbReference type="OrthoDB" id="10264505at2759"/>
<dbReference type="Gene3D" id="3.40.30.10">
    <property type="entry name" value="Glutaredoxin"/>
    <property type="match status" value="2"/>
</dbReference>
<evidence type="ECO:0000256" key="5">
    <source>
        <dbReference type="ARBA" id="ARBA00023235"/>
    </source>
</evidence>
<dbReference type="InterPro" id="IPR013766">
    <property type="entry name" value="Thioredoxin_domain"/>
</dbReference>
<dbReference type="GO" id="GO:0005788">
    <property type="term" value="C:endoplasmic reticulum lumen"/>
    <property type="evidence" value="ECO:0007669"/>
    <property type="project" value="UniProtKB-SubCell"/>
</dbReference>
<keyword evidence="6" id="KW-0676">Redox-active center</keyword>
<evidence type="ECO:0000259" key="9">
    <source>
        <dbReference type="PROSITE" id="PS51352"/>
    </source>
</evidence>
<feature type="compositionally biased region" description="Acidic residues" evidence="7">
    <location>
        <begin position="475"/>
        <end position="502"/>
    </location>
</feature>
<evidence type="ECO:0000313" key="11">
    <source>
        <dbReference type="Proteomes" id="UP000777438"/>
    </source>
</evidence>
<keyword evidence="8" id="KW-0732">Signal</keyword>
<feature type="compositionally biased region" description="Basic and acidic residues" evidence="7">
    <location>
        <begin position="256"/>
        <end position="306"/>
    </location>
</feature>
<evidence type="ECO:0000256" key="4">
    <source>
        <dbReference type="ARBA" id="ARBA00023157"/>
    </source>
</evidence>
<evidence type="ECO:0000256" key="1">
    <source>
        <dbReference type="ARBA" id="ARBA00001182"/>
    </source>
</evidence>
<dbReference type="GO" id="GO:0015035">
    <property type="term" value="F:protein-disulfide reductase activity"/>
    <property type="evidence" value="ECO:0007669"/>
    <property type="project" value="TreeGrafter"/>
</dbReference>
<feature type="signal peptide" evidence="8">
    <location>
        <begin position="1"/>
        <end position="22"/>
    </location>
</feature>
<keyword evidence="4" id="KW-1015">Disulfide bond</keyword>
<evidence type="ECO:0000256" key="8">
    <source>
        <dbReference type="SAM" id="SignalP"/>
    </source>
</evidence>
<feature type="chain" id="PRO_5040394427" description="protein disulfide-isomerase" evidence="8">
    <location>
        <begin position="23"/>
        <end position="502"/>
    </location>
</feature>
<comment type="catalytic activity">
    <reaction evidence="1">
        <text>Catalyzes the rearrangement of -S-S- bonds in proteins.</text>
        <dbReference type="EC" id="5.3.4.1"/>
    </reaction>
</comment>
<evidence type="ECO:0000256" key="6">
    <source>
        <dbReference type="ARBA" id="ARBA00023284"/>
    </source>
</evidence>
<accession>A0A9P8W1N5</accession>
<organism evidence="10 11">
    <name type="scientific">Thelonectria olida</name>
    <dbReference type="NCBI Taxonomy" id="1576542"/>
    <lineage>
        <taxon>Eukaryota</taxon>
        <taxon>Fungi</taxon>
        <taxon>Dikarya</taxon>
        <taxon>Ascomycota</taxon>
        <taxon>Pezizomycotina</taxon>
        <taxon>Sordariomycetes</taxon>
        <taxon>Hypocreomycetidae</taxon>
        <taxon>Hypocreales</taxon>
        <taxon>Nectriaceae</taxon>
        <taxon>Thelonectria</taxon>
    </lineage>
</organism>
<gene>
    <name evidence="10" type="ORF">B0T10DRAFT_442819</name>
</gene>
<dbReference type="Pfam" id="PF24541">
    <property type="entry name" value="Thioredox_PDIA6_C"/>
    <property type="match status" value="1"/>
</dbReference>
<evidence type="ECO:0000256" key="7">
    <source>
        <dbReference type="SAM" id="MobiDB-lite"/>
    </source>
</evidence>
<protein>
    <recommendedName>
        <fullName evidence="3">protein disulfide-isomerase</fullName>
        <ecNumber evidence="3">5.3.4.1</ecNumber>
    </recommendedName>
</protein>
<evidence type="ECO:0000256" key="2">
    <source>
        <dbReference type="ARBA" id="ARBA00004319"/>
    </source>
</evidence>
<dbReference type="AlphaFoldDB" id="A0A9P8W1N5"/>
<proteinExistence type="predicted"/>
<dbReference type="CDD" id="cd02981">
    <property type="entry name" value="PDI_b_family"/>
    <property type="match status" value="1"/>
</dbReference>
<dbReference type="Proteomes" id="UP000777438">
    <property type="component" value="Unassembled WGS sequence"/>
</dbReference>
<dbReference type="PROSITE" id="PS00194">
    <property type="entry name" value="THIOREDOXIN_1"/>
    <property type="match status" value="1"/>
</dbReference>
<dbReference type="PRINTS" id="PR00421">
    <property type="entry name" value="THIOREDOXIN"/>
</dbReference>
<keyword evidence="5" id="KW-0413">Isomerase</keyword>